<accession>A0A5J4PDE3</accession>
<feature type="non-terminal residue" evidence="2">
    <location>
        <position position="223"/>
    </location>
</feature>
<dbReference type="InterPro" id="IPR042089">
    <property type="entry name" value="Peptidase_M13_dom_2"/>
</dbReference>
<evidence type="ECO:0000313" key="2">
    <source>
        <dbReference type="EMBL" id="KAA6306523.1"/>
    </source>
</evidence>
<gene>
    <name evidence="2" type="ORF">EZS27_041820</name>
</gene>
<protein>
    <recommendedName>
        <fullName evidence="1">Peptidase M13 N-terminal domain-containing protein</fullName>
    </recommendedName>
</protein>
<dbReference type="PANTHER" id="PTHR11733">
    <property type="entry name" value="ZINC METALLOPROTEASE FAMILY M13 NEPRILYSIN-RELATED"/>
    <property type="match status" value="1"/>
</dbReference>
<organism evidence="2">
    <name type="scientific">termite gut metagenome</name>
    <dbReference type="NCBI Taxonomy" id="433724"/>
    <lineage>
        <taxon>unclassified sequences</taxon>
        <taxon>metagenomes</taxon>
        <taxon>organismal metagenomes</taxon>
    </lineage>
</organism>
<dbReference type="PROSITE" id="PS51885">
    <property type="entry name" value="NEPRILYSIN"/>
    <property type="match status" value="1"/>
</dbReference>
<evidence type="ECO:0000259" key="1">
    <source>
        <dbReference type="Pfam" id="PF05649"/>
    </source>
</evidence>
<dbReference type="Pfam" id="PF05649">
    <property type="entry name" value="Peptidase_M13_N"/>
    <property type="match status" value="1"/>
</dbReference>
<sequence length="223" mass="24645">QMRHLSLLIITASALMTTACNPKTQTSGIDVTNLNTSLSSKVDFYQYACGGWMQKNPLTGEYAGFGSFDKLAEDNRKQLNGLIKDIASKVSEKGAIEQKIGDIYNLAMDSVKLNEDGYAPVKADLERVASIKDKSELSILIPELLLSDIGAYFSIYVDADPANSSQYLLQTYQGGISLGEREYYLDNDEHSVGIRNKYKEHVAKMFELTGFTSEQAQKNTEAV</sequence>
<dbReference type="InterPro" id="IPR000718">
    <property type="entry name" value="Peptidase_M13"/>
</dbReference>
<dbReference type="PANTHER" id="PTHR11733:SF167">
    <property type="entry name" value="FI17812P1-RELATED"/>
    <property type="match status" value="1"/>
</dbReference>
<proteinExistence type="predicted"/>
<dbReference type="GO" id="GO:0005886">
    <property type="term" value="C:plasma membrane"/>
    <property type="evidence" value="ECO:0007669"/>
    <property type="project" value="TreeGrafter"/>
</dbReference>
<dbReference type="InterPro" id="IPR024079">
    <property type="entry name" value="MetalloPept_cat_dom_sf"/>
</dbReference>
<dbReference type="GO" id="GO:0016485">
    <property type="term" value="P:protein processing"/>
    <property type="evidence" value="ECO:0007669"/>
    <property type="project" value="TreeGrafter"/>
</dbReference>
<dbReference type="SUPFAM" id="SSF55486">
    <property type="entry name" value="Metalloproteases ('zincins'), catalytic domain"/>
    <property type="match status" value="1"/>
</dbReference>
<name>A0A5J4PDE3_9ZZZZ</name>
<dbReference type="AlphaFoldDB" id="A0A5J4PDE3"/>
<dbReference type="Gene3D" id="1.10.1380.10">
    <property type="entry name" value="Neutral endopeptidase , domain2"/>
    <property type="match status" value="1"/>
</dbReference>
<dbReference type="Gene3D" id="3.40.390.10">
    <property type="entry name" value="Collagenase (Catalytic Domain)"/>
    <property type="match status" value="1"/>
</dbReference>
<dbReference type="EMBL" id="SNRY01009842">
    <property type="protein sequence ID" value="KAA6306523.1"/>
    <property type="molecule type" value="Genomic_DNA"/>
</dbReference>
<feature type="non-terminal residue" evidence="2">
    <location>
        <position position="1"/>
    </location>
</feature>
<feature type="domain" description="Peptidase M13 N-terminal" evidence="1">
    <location>
        <begin position="43"/>
        <end position="223"/>
    </location>
</feature>
<reference evidence="2" key="1">
    <citation type="submission" date="2019-03" db="EMBL/GenBank/DDBJ databases">
        <title>Single cell metagenomics reveals metabolic interactions within the superorganism composed of flagellate Streblomastix strix and complex community of Bacteroidetes bacteria on its surface.</title>
        <authorList>
            <person name="Treitli S.C."/>
            <person name="Kolisko M."/>
            <person name="Husnik F."/>
            <person name="Keeling P."/>
            <person name="Hampl V."/>
        </authorList>
    </citation>
    <scope>NUCLEOTIDE SEQUENCE</scope>
    <source>
        <strain evidence="2">STM</strain>
    </source>
</reference>
<comment type="caution">
    <text evidence="2">The sequence shown here is derived from an EMBL/GenBank/DDBJ whole genome shotgun (WGS) entry which is preliminary data.</text>
</comment>
<dbReference type="InterPro" id="IPR008753">
    <property type="entry name" value="Peptidase_M13_N"/>
</dbReference>
<dbReference type="GO" id="GO:0004222">
    <property type="term" value="F:metalloendopeptidase activity"/>
    <property type="evidence" value="ECO:0007669"/>
    <property type="project" value="InterPro"/>
</dbReference>